<keyword evidence="1" id="KW-0175">Coiled coil</keyword>
<evidence type="ECO:0000256" key="1">
    <source>
        <dbReference type="SAM" id="Coils"/>
    </source>
</evidence>
<dbReference type="EMBL" id="CP158367">
    <property type="protein sequence ID" value="XBX74487.1"/>
    <property type="molecule type" value="Genomic_DNA"/>
</dbReference>
<protein>
    <submittedName>
        <fullName evidence="2">Uncharacterized protein</fullName>
    </submittedName>
</protein>
<accession>A0AAU7VL04</accession>
<reference evidence="2" key="1">
    <citation type="journal article" date="2013" name="Extremophiles">
        <title>Proteinivorax tanatarense gen. nov., sp. nov., an anaerobic, haloalkaliphilic, proteolytic bacterium isolated from a decaying algal bloom, and proposal of Proteinivoraceae fam. nov.</title>
        <authorList>
            <person name="Kevbrin V."/>
            <person name="Boltyanskaya Y."/>
            <person name="Zhilina T."/>
            <person name="Kolganova T."/>
            <person name="Lavrentjeva E."/>
            <person name="Kuznetsov B."/>
        </authorList>
    </citation>
    <scope>NUCLEOTIDE SEQUENCE</scope>
    <source>
        <strain evidence="2">Z-910T</strain>
    </source>
</reference>
<reference evidence="2" key="2">
    <citation type="submission" date="2024-06" db="EMBL/GenBank/DDBJ databases">
        <authorList>
            <person name="Petrova K.O."/>
            <person name="Toshchakov S.V."/>
            <person name="Boltjanskaja Y.V."/>
            <person name="Kevbrin V."/>
        </authorList>
    </citation>
    <scope>NUCLEOTIDE SEQUENCE</scope>
    <source>
        <strain evidence="2">Z-910T</strain>
    </source>
</reference>
<evidence type="ECO:0000313" key="2">
    <source>
        <dbReference type="EMBL" id="XBX74487.1"/>
    </source>
</evidence>
<dbReference type="AlphaFoldDB" id="A0AAU7VL04"/>
<proteinExistence type="predicted"/>
<feature type="coiled-coil region" evidence="1">
    <location>
        <begin position="54"/>
        <end position="81"/>
    </location>
</feature>
<organism evidence="2">
    <name type="scientific">Proteinivorax tanatarense</name>
    <dbReference type="NCBI Taxonomy" id="1260629"/>
    <lineage>
        <taxon>Bacteria</taxon>
        <taxon>Bacillati</taxon>
        <taxon>Bacillota</taxon>
        <taxon>Clostridia</taxon>
        <taxon>Eubacteriales</taxon>
        <taxon>Proteinivoracaceae</taxon>
        <taxon>Proteinivorax</taxon>
    </lineage>
</organism>
<gene>
    <name evidence="2" type="ORF">PRVXT_002531</name>
</gene>
<sequence>MEEFRDNIITTINRVIEEIITLRDDIADNKKGIEEIKTIKYKLKQLELSLKPKQKLFKEKIDSLEQTLKELKEIRFNMILEDTGKMFETIDKNLLDGMKLKGGNDEKVKRVIYENEDVGSIEVIEEKMPEIKIKVTVYESVEEFDVLEPRRMYAVISYINTKFNYKEI</sequence>
<dbReference type="RefSeq" id="WP_350343239.1">
    <property type="nucleotide sequence ID" value="NZ_CP158367.1"/>
</dbReference>
<name>A0AAU7VL04_9FIRM</name>